<dbReference type="EMBL" id="JACHJN010000001">
    <property type="protein sequence ID" value="MBB5953680.1"/>
    <property type="molecule type" value="Genomic_DNA"/>
</dbReference>
<accession>A0A841C9P1</accession>
<sequence length="328" mass="35387">MSVSFPNSPETARGHRRSGADRAWAALAAYRDAFTCYSAAVAASSALSRPDWRDTIDLRLTLALTGEPAGLFGFAHFAPGFAGRVRLARAGTDSADEALDRITAALRRAEPVVIAGDARWLPWQHARESAPHWFTVVAHPEGVEVLDALAMRTAHGEQRPTRTVVPIGDLPGLLLSVPVGDPVFALRERFALGDDAGPPVHRYRWAEIGDGPVGPAPQGIRGPDALRVLARHFREHATEPDAYRQVDDLWSVARHRACAVRRAAELGPGSHDWTQRYGRELDRRWAQVAPRAMYAAMSGGAGAPALSDLLDDLAELEQSAAPQLGGST</sequence>
<dbReference type="Proteomes" id="UP000547510">
    <property type="component" value="Unassembled WGS sequence"/>
</dbReference>
<gene>
    <name evidence="1" type="ORF">FHS29_000250</name>
</gene>
<proteinExistence type="predicted"/>
<protein>
    <submittedName>
        <fullName evidence="1">Uncharacterized protein</fullName>
    </submittedName>
</protein>
<keyword evidence="2" id="KW-1185">Reference proteome</keyword>
<organism evidence="1 2">
    <name type="scientific">Saccharothrix tamanrassetensis</name>
    <dbReference type="NCBI Taxonomy" id="1051531"/>
    <lineage>
        <taxon>Bacteria</taxon>
        <taxon>Bacillati</taxon>
        <taxon>Actinomycetota</taxon>
        <taxon>Actinomycetes</taxon>
        <taxon>Pseudonocardiales</taxon>
        <taxon>Pseudonocardiaceae</taxon>
        <taxon>Saccharothrix</taxon>
    </lineage>
</organism>
<evidence type="ECO:0000313" key="2">
    <source>
        <dbReference type="Proteomes" id="UP000547510"/>
    </source>
</evidence>
<evidence type="ECO:0000313" key="1">
    <source>
        <dbReference type="EMBL" id="MBB5953680.1"/>
    </source>
</evidence>
<name>A0A841C9P1_9PSEU</name>
<comment type="caution">
    <text evidence="1">The sequence shown here is derived from an EMBL/GenBank/DDBJ whole genome shotgun (WGS) entry which is preliminary data.</text>
</comment>
<dbReference type="RefSeq" id="WP_184687404.1">
    <property type="nucleotide sequence ID" value="NZ_JACHJN010000001.1"/>
</dbReference>
<reference evidence="1 2" key="1">
    <citation type="submission" date="2020-08" db="EMBL/GenBank/DDBJ databases">
        <title>Genomic Encyclopedia of Type Strains, Phase III (KMG-III): the genomes of soil and plant-associated and newly described type strains.</title>
        <authorList>
            <person name="Whitman W."/>
        </authorList>
    </citation>
    <scope>NUCLEOTIDE SEQUENCE [LARGE SCALE GENOMIC DNA]</scope>
    <source>
        <strain evidence="1 2">CECT 8640</strain>
    </source>
</reference>
<dbReference type="AlphaFoldDB" id="A0A841C9P1"/>